<reference evidence="4 5" key="1">
    <citation type="journal article" date="2012" name="FEBS Lett.">
        <title>Anammox organism KSU-1 expresses a NirK-type copper-containing nitrite reductase instead of a NirS-type with cytochrome cd1.</title>
        <authorList>
            <person name="Hira D."/>
            <person name="Toh H."/>
            <person name="Migita C.T."/>
            <person name="Okubo H."/>
            <person name="Nishiyama T."/>
            <person name="Hattori M."/>
            <person name="Furukawa K."/>
            <person name="Fujii T."/>
        </authorList>
    </citation>
    <scope>NUCLEOTIDE SEQUENCE [LARGE SCALE GENOMIC DNA]</scope>
</reference>
<name>I3IGJ2_9BACT</name>
<dbReference type="STRING" id="247490.KSU1_A0070"/>
<keyword evidence="2" id="KW-0479">Metal-binding</keyword>
<evidence type="ECO:0000313" key="4">
    <source>
        <dbReference type="EMBL" id="GAB60837.1"/>
    </source>
</evidence>
<accession>I3IGJ2</accession>
<dbReference type="Gene3D" id="3.40.50.11740">
    <property type="entry name" value="HypD, alpha/beta domain 2"/>
    <property type="match status" value="2"/>
</dbReference>
<evidence type="ECO:0000313" key="5">
    <source>
        <dbReference type="Proteomes" id="UP000002985"/>
    </source>
</evidence>
<comment type="similarity">
    <text evidence="1">Belongs to the HypD family.</text>
</comment>
<dbReference type="Proteomes" id="UP000002985">
    <property type="component" value="Unassembled WGS sequence"/>
</dbReference>
<dbReference type="EMBL" id="BAFH01000001">
    <property type="protein sequence ID" value="GAB60837.1"/>
    <property type="molecule type" value="Genomic_DNA"/>
</dbReference>
<keyword evidence="3" id="KW-0408">Iron</keyword>
<evidence type="ECO:0000256" key="3">
    <source>
        <dbReference type="ARBA" id="ARBA00023004"/>
    </source>
</evidence>
<keyword evidence="5" id="KW-1185">Reference proteome</keyword>
<dbReference type="GO" id="GO:0005506">
    <property type="term" value="F:iron ion binding"/>
    <property type="evidence" value="ECO:0007669"/>
    <property type="project" value="TreeGrafter"/>
</dbReference>
<dbReference type="PANTHER" id="PTHR30149">
    <property type="entry name" value="HYDROGENASE PROTEIN ASSEMBLY PROTEIN HYPD"/>
    <property type="match status" value="1"/>
</dbReference>
<dbReference type="GO" id="GO:0070025">
    <property type="term" value="F:carbon monoxide binding"/>
    <property type="evidence" value="ECO:0007669"/>
    <property type="project" value="TreeGrafter"/>
</dbReference>
<dbReference type="Pfam" id="PF01924">
    <property type="entry name" value="HypD"/>
    <property type="match status" value="1"/>
</dbReference>
<dbReference type="OrthoDB" id="9770424at2"/>
<evidence type="ECO:0000256" key="2">
    <source>
        <dbReference type="ARBA" id="ARBA00022723"/>
    </source>
</evidence>
<proteinExistence type="inferred from homology"/>
<dbReference type="PIRSF" id="PIRSF005622">
    <property type="entry name" value="Hydrgn_mat_hypD"/>
    <property type="match status" value="1"/>
</dbReference>
<dbReference type="GO" id="GO:0051604">
    <property type="term" value="P:protein maturation"/>
    <property type="evidence" value="ECO:0007669"/>
    <property type="project" value="TreeGrafter"/>
</dbReference>
<evidence type="ECO:0000256" key="1">
    <source>
        <dbReference type="ARBA" id="ARBA00007888"/>
    </source>
</evidence>
<dbReference type="Gene3D" id="6.10.20.100">
    <property type="match status" value="1"/>
</dbReference>
<comment type="caution">
    <text evidence="4">The sequence shown here is derived from an EMBL/GenBank/DDBJ whole genome shotgun (WGS) entry which is preliminary data.</text>
</comment>
<dbReference type="AlphaFoldDB" id="I3IGJ2"/>
<organism evidence="4 5">
    <name type="scientific">Candidatus Jettenia caeni</name>
    <dbReference type="NCBI Taxonomy" id="247490"/>
    <lineage>
        <taxon>Bacteria</taxon>
        <taxon>Pseudomonadati</taxon>
        <taxon>Planctomycetota</taxon>
        <taxon>Candidatus Brocadiia</taxon>
        <taxon>Candidatus Brocadiales</taxon>
        <taxon>Candidatus Brocadiaceae</taxon>
        <taxon>Candidatus Jettenia</taxon>
    </lineage>
</organism>
<dbReference type="NCBIfam" id="TIGR00075">
    <property type="entry name" value="hypD"/>
    <property type="match status" value="1"/>
</dbReference>
<dbReference type="PANTHER" id="PTHR30149:SF0">
    <property type="entry name" value="HYDROGENASE MATURATION FACTOR HYPD"/>
    <property type="match status" value="1"/>
</dbReference>
<dbReference type="InterPro" id="IPR002780">
    <property type="entry name" value="Hyd_form_HypD"/>
</dbReference>
<dbReference type="eggNOG" id="COG0409">
    <property type="taxonomic scope" value="Bacteria"/>
</dbReference>
<sequence>MKYVDEFRQREAAQGIVKKIHALSGKKVNIMEICGTHTHAISKYGIRNPLPSNIRLISGPGCPVCVTSAGDINRIIEFCKREKDIIVATFGDMMRVPGTESSLQEQKATGKDIRVVYSPLGALDIARANPGKEIILYAVGFETTVPTVAATILLAKEKGIKNFSAFALHKLTPPAMKALLDSSELDLHGFLCPGHVTAIIGAKAYGFLAENYHSPCVVAGFEPLDAIHGLYMLIKQLEEGRAEIEIQYKRVVTWDGNTRAQRILEHVFEICDSNWRGIGKIPMSGLRLKNEFADFDAEKKFVIEAGIDEEPQGCACGEVLKGLLTPNQCPLFGKICTPESPVGPCMVSFEGTCAAYYTYGISQPILTG</sequence>
<dbReference type="InterPro" id="IPR042243">
    <property type="entry name" value="HypD_1"/>
</dbReference>
<dbReference type="InterPro" id="IPR042244">
    <property type="entry name" value="HypD_2_sf"/>
</dbReference>
<dbReference type="GO" id="GO:0051539">
    <property type="term" value="F:4 iron, 4 sulfur cluster binding"/>
    <property type="evidence" value="ECO:0007669"/>
    <property type="project" value="TreeGrafter"/>
</dbReference>
<gene>
    <name evidence="4" type="ORF">KSU1_A0070</name>
</gene>
<protein>
    <submittedName>
        <fullName evidence="4">Hydrogenase expression/formation protein</fullName>
    </submittedName>
</protein>